<feature type="transmembrane region" description="Helical" evidence="1">
    <location>
        <begin position="35"/>
        <end position="53"/>
    </location>
</feature>
<gene>
    <name evidence="2" type="ORF">DF213_07380</name>
</gene>
<evidence type="ECO:0000313" key="2">
    <source>
        <dbReference type="EMBL" id="PWD74553.1"/>
    </source>
</evidence>
<accession>A0AAX1C971</accession>
<protein>
    <submittedName>
        <fullName evidence="2">Uncharacterized protein</fullName>
    </submittedName>
</protein>
<evidence type="ECO:0000256" key="1">
    <source>
        <dbReference type="SAM" id="Phobius"/>
    </source>
</evidence>
<proteinExistence type="predicted"/>
<comment type="caution">
    <text evidence="2">The sequence shown here is derived from an EMBL/GenBank/DDBJ whole genome shotgun (WGS) entry which is preliminary data.</text>
</comment>
<name>A0AAX1C971_9GAMM</name>
<evidence type="ECO:0000313" key="3">
    <source>
        <dbReference type="Proteomes" id="UP000245055"/>
    </source>
</evidence>
<sequence length="93" mass="10599">MAGQVGEERVVKFVRLRSSDERTLSAGQTIKIPDWITLHYTIVVYLLSFVVVFSRGMKPFDVAIMTCVLSIREVEIRPYVVVKLLVSGRNRIT</sequence>
<keyword evidence="1" id="KW-0472">Membrane</keyword>
<keyword evidence="1" id="KW-1133">Transmembrane helix</keyword>
<dbReference type="EMBL" id="QESZ01000009">
    <property type="protein sequence ID" value="PWD74553.1"/>
    <property type="molecule type" value="Genomic_DNA"/>
</dbReference>
<keyword evidence="1" id="KW-0812">Transmembrane</keyword>
<reference evidence="2 3" key="1">
    <citation type="submission" date="2018-05" db="EMBL/GenBank/DDBJ databases">
        <title>Genomic diversity of pathogens causing Blackleg of Potato in Pakistan.</title>
        <authorList>
            <person name="Sarfraz S."/>
            <person name="Riaz K."/>
            <person name="Oulghazi S."/>
            <person name="Cigna J."/>
            <person name="Sahi S.T."/>
            <person name="Khan S.H."/>
            <person name="Hameed A."/>
            <person name="Faure D."/>
        </authorList>
    </citation>
    <scope>NUCLEOTIDE SEQUENCE [LARGE SCALE GENOMIC DNA]</scope>
    <source>
        <strain evidence="2 3">SS70</strain>
    </source>
</reference>
<dbReference type="Proteomes" id="UP000245055">
    <property type="component" value="Unassembled WGS sequence"/>
</dbReference>
<dbReference type="AlphaFoldDB" id="A0AAX1C971"/>
<organism evidence="2 3">
    <name type="scientific">Dickeya dianthicola</name>
    <dbReference type="NCBI Taxonomy" id="204039"/>
    <lineage>
        <taxon>Bacteria</taxon>
        <taxon>Pseudomonadati</taxon>
        <taxon>Pseudomonadota</taxon>
        <taxon>Gammaproteobacteria</taxon>
        <taxon>Enterobacterales</taxon>
        <taxon>Pectobacteriaceae</taxon>
        <taxon>Dickeya</taxon>
    </lineage>
</organism>